<keyword evidence="7 9" id="KW-1133">Transmembrane helix</keyword>
<evidence type="ECO:0000256" key="5">
    <source>
        <dbReference type="ARBA" id="ARBA00022741"/>
    </source>
</evidence>
<comment type="subcellular location">
    <subcellularLocation>
        <location evidence="1">Cell membrane</location>
        <topology evidence="1">Multi-pass membrane protein</topology>
    </subcellularLocation>
</comment>
<gene>
    <name evidence="11" type="ORF">CKO28_15230</name>
</gene>
<evidence type="ECO:0000259" key="10">
    <source>
        <dbReference type="PROSITE" id="PS50893"/>
    </source>
</evidence>
<dbReference type="CDD" id="cd03219">
    <property type="entry name" value="ABC_Mj1267_LivG_branched"/>
    <property type="match status" value="1"/>
</dbReference>
<dbReference type="PROSITE" id="PS00211">
    <property type="entry name" value="ABC_TRANSPORTER_1"/>
    <property type="match status" value="1"/>
</dbReference>
<organism evidence="11 12">
    <name type="scientific">Rhodovibrio sodomensis</name>
    <dbReference type="NCBI Taxonomy" id="1088"/>
    <lineage>
        <taxon>Bacteria</taxon>
        <taxon>Pseudomonadati</taxon>
        <taxon>Pseudomonadota</taxon>
        <taxon>Alphaproteobacteria</taxon>
        <taxon>Rhodospirillales</taxon>
        <taxon>Rhodovibrionaceae</taxon>
        <taxon>Rhodovibrio</taxon>
    </lineage>
</organism>
<dbReference type="SMART" id="SM00382">
    <property type="entry name" value="AAA"/>
    <property type="match status" value="1"/>
</dbReference>
<evidence type="ECO:0000256" key="1">
    <source>
        <dbReference type="ARBA" id="ARBA00004651"/>
    </source>
</evidence>
<dbReference type="EMBL" id="NRRL01000047">
    <property type="protein sequence ID" value="MBK1669390.1"/>
    <property type="molecule type" value="Genomic_DNA"/>
</dbReference>
<dbReference type="InterPro" id="IPR003593">
    <property type="entry name" value="AAA+_ATPase"/>
</dbReference>
<feature type="transmembrane region" description="Helical" evidence="9">
    <location>
        <begin position="205"/>
        <end position="222"/>
    </location>
</feature>
<keyword evidence="4 9" id="KW-0812">Transmembrane</keyword>
<dbReference type="Pfam" id="PF12399">
    <property type="entry name" value="BCA_ABC_TP_C"/>
    <property type="match status" value="1"/>
</dbReference>
<keyword evidence="8 9" id="KW-0472">Membrane</keyword>
<reference evidence="11 12" key="1">
    <citation type="journal article" date="2020" name="Microorganisms">
        <title>Osmotic Adaptation and Compatible Solute Biosynthesis of Phototrophic Bacteria as Revealed from Genome Analyses.</title>
        <authorList>
            <person name="Imhoff J.F."/>
            <person name="Rahn T."/>
            <person name="Kunzel S."/>
            <person name="Keller A."/>
            <person name="Neulinger S.C."/>
        </authorList>
    </citation>
    <scope>NUCLEOTIDE SEQUENCE [LARGE SCALE GENOMIC DNA]</scope>
    <source>
        <strain evidence="11 12">DSM 9895</strain>
    </source>
</reference>
<dbReference type="Pfam" id="PF02653">
    <property type="entry name" value="BPD_transp_2"/>
    <property type="match status" value="1"/>
</dbReference>
<feature type="transmembrane region" description="Helical" evidence="9">
    <location>
        <begin position="33"/>
        <end position="55"/>
    </location>
</feature>
<evidence type="ECO:0000313" key="11">
    <source>
        <dbReference type="EMBL" id="MBK1669390.1"/>
    </source>
</evidence>
<keyword evidence="2" id="KW-0813">Transport</keyword>
<evidence type="ECO:0000256" key="3">
    <source>
        <dbReference type="ARBA" id="ARBA00022475"/>
    </source>
</evidence>
<dbReference type="InterPro" id="IPR051120">
    <property type="entry name" value="ABC_AA/LPS_Transport"/>
</dbReference>
<dbReference type="InterPro" id="IPR043428">
    <property type="entry name" value="LivM-like"/>
</dbReference>
<sequence length="598" mass="63149">MDLLAFATSLITLGLIYGLLAVGLNVQFGFAGVLNFGYVAFFAVGAFTSALATLPPPGSPAYVEAGAQYALGLDLPWLAGFALAGLAGGLLALVIGLTSVRLRTHYLAVASFAMAEVVRYALSNETWLTRGEFGISGIPQPGHGTYVPTELYAYAYLVGCVAIVGGLVWAVRQASELPFGRLLRAIRDDELAARTLGKRTARTKLQALMIGGALGGLAGSLWTHSLGVVHVGQFVPIVTFQIWLAMLLGGTGNHLGVLIGAFLLIVIREGTRFLDAVPGLSAVAESNPSFVPSLRFVLIGLLLMVVVRFFPHGVRPDRPRTAPAFTGDLPAVAAAQAAQDAVEGPILSVRAVTKRFGGLAAVDGASLDVARGRITGLIGPNGAGKSTLLDLVSGVQRPDAGTVYLNRRPIAALPPEATAQAGLARTFQNPRLFGHLTVWENLMVAGADARSESLATTWLRVAGRRALEHEIAGRAEAVLAFLALSGLRDEPAAHLSGGQRKLLDLGRQMIRRPSLMLLDEPAAGVNRTLANRIFEHIGELNRQGTSFLIVEHEMDLVMRWCDRVIVMHQGGVLAQGTPAEVQRDPAVIEAYLGGGRAA</sequence>
<feature type="transmembrane region" description="Helical" evidence="9">
    <location>
        <begin position="294"/>
        <end position="311"/>
    </location>
</feature>
<comment type="caution">
    <text evidence="11">The sequence shown here is derived from an EMBL/GenBank/DDBJ whole genome shotgun (WGS) entry which is preliminary data.</text>
</comment>
<name>A0ABS1DG05_9PROT</name>
<dbReference type="CDD" id="cd06581">
    <property type="entry name" value="TM_PBP1_LivM_like"/>
    <property type="match status" value="1"/>
</dbReference>
<dbReference type="Pfam" id="PF00005">
    <property type="entry name" value="ABC_tran"/>
    <property type="match status" value="1"/>
</dbReference>
<keyword evidence="12" id="KW-1185">Reference proteome</keyword>
<dbReference type="InterPro" id="IPR001851">
    <property type="entry name" value="ABC_transp_permease"/>
</dbReference>
<evidence type="ECO:0000256" key="9">
    <source>
        <dbReference type="SAM" id="Phobius"/>
    </source>
</evidence>
<evidence type="ECO:0000256" key="7">
    <source>
        <dbReference type="ARBA" id="ARBA00022989"/>
    </source>
</evidence>
<dbReference type="Gene3D" id="3.40.50.300">
    <property type="entry name" value="P-loop containing nucleotide triphosphate hydrolases"/>
    <property type="match status" value="1"/>
</dbReference>
<dbReference type="InterPro" id="IPR017871">
    <property type="entry name" value="ABC_transporter-like_CS"/>
</dbReference>
<feature type="transmembrane region" description="Helical" evidence="9">
    <location>
        <begin position="255"/>
        <end position="274"/>
    </location>
</feature>
<evidence type="ECO:0000256" key="4">
    <source>
        <dbReference type="ARBA" id="ARBA00022692"/>
    </source>
</evidence>
<evidence type="ECO:0000256" key="8">
    <source>
        <dbReference type="ARBA" id="ARBA00023136"/>
    </source>
</evidence>
<feature type="transmembrane region" description="Helical" evidence="9">
    <location>
        <begin position="75"/>
        <end position="97"/>
    </location>
</feature>
<dbReference type="InterPro" id="IPR003439">
    <property type="entry name" value="ABC_transporter-like_ATP-bd"/>
</dbReference>
<feature type="transmembrane region" description="Helical" evidence="9">
    <location>
        <begin position="6"/>
        <end position="26"/>
    </location>
</feature>
<accession>A0ABS1DG05</accession>
<proteinExistence type="predicted"/>
<keyword evidence="5" id="KW-0547">Nucleotide-binding</keyword>
<evidence type="ECO:0000256" key="6">
    <source>
        <dbReference type="ARBA" id="ARBA00022840"/>
    </source>
</evidence>
<dbReference type="InterPro" id="IPR032823">
    <property type="entry name" value="BCA_ABC_TP_C"/>
</dbReference>
<protein>
    <recommendedName>
        <fullName evidence="10">ABC transporter domain-containing protein</fullName>
    </recommendedName>
</protein>
<dbReference type="InterPro" id="IPR027417">
    <property type="entry name" value="P-loop_NTPase"/>
</dbReference>
<evidence type="ECO:0000256" key="2">
    <source>
        <dbReference type="ARBA" id="ARBA00022448"/>
    </source>
</evidence>
<feature type="transmembrane region" description="Helical" evidence="9">
    <location>
        <begin position="104"/>
        <end position="122"/>
    </location>
</feature>
<evidence type="ECO:0000313" key="12">
    <source>
        <dbReference type="Proteomes" id="UP001296873"/>
    </source>
</evidence>
<dbReference type="Proteomes" id="UP001296873">
    <property type="component" value="Unassembled WGS sequence"/>
</dbReference>
<keyword evidence="3" id="KW-1003">Cell membrane</keyword>
<keyword evidence="6" id="KW-0067">ATP-binding</keyword>
<dbReference type="PANTHER" id="PTHR45772">
    <property type="entry name" value="CONSERVED COMPONENT OF ABC TRANSPORTER FOR NATURAL AMINO ACIDS-RELATED"/>
    <property type="match status" value="1"/>
</dbReference>
<dbReference type="SUPFAM" id="SSF52540">
    <property type="entry name" value="P-loop containing nucleoside triphosphate hydrolases"/>
    <property type="match status" value="1"/>
</dbReference>
<dbReference type="PANTHER" id="PTHR45772:SF9">
    <property type="entry name" value="CONSERVED COMPONENT OF ABC TRANSPORTER FOR NATURAL AMINO ACIDS"/>
    <property type="match status" value="1"/>
</dbReference>
<dbReference type="RefSeq" id="WP_200341722.1">
    <property type="nucleotide sequence ID" value="NZ_NRRL01000047.1"/>
</dbReference>
<dbReference type="PROSITE" id="PS50893">
    <property type="entry name" value="ABC_TRANSPORTER_2"/>
    <property type="match status" value="1"/>
</dbReference>
<feature type="transmembrane region" description="Helical" evidence="9">
    <location>
        <begin position="151"/>
        <end position="171"/>
    </location>
</feature>
<feature type="domain" description="ABC transporter" evidence="10">
    <location>
        <begin position="347"/>
        <end position="594"/>
    </location>
</feature>